<keyword evidence="4" id="KW-1185">Reference proteome</keyword>
<protein>
    <submittedName>
        <fullName evidence="3">AAA domain-containing protein</fullName>
    </submittedName>
</protein>
<dbReference type="Pfam" id="PF00004">
    <property type="entry name" value="AAA"/>
    <property type="match status" value="1"/>
</dbReference>
<accession>A0AAD8HZ27</accession>
<sequence length="437" mass="50179">MISFTLFALIIVALFILLRLYLIRTALISIVNKCLHCIEDKVHVYQFFKVPELNENHQENQFYRKVVFDTFLGARMSWKNEIDAKSRKRTFVLRIKKKDKRRILQSYLQHIHTVSDEIDQKWREIKLFINTELNQRWRSVPLAHPVTIDTMVMDLDLKNRIKSDVEAFLKSKQYYHRLGRVWKRSYLLYGPSGTGKSSFVVAMAKLLNYDVYDIDLSKVSDDSDLKLLLLQTRPKSLIVVEDLDRFLCDNSAGSSVSLSGVLNFMDGIVNSCTGDEKVMVFTMNCKDFIDPVVLRPGRVDVHIYFPMCNFNSFKTLASSYLGVKDHKLFPHVEEIFETGATMSPAEIAELMVMNRSSPSRALKSVITALQINGDARAGKAGLRLSESKSPDEGSMLSWKDVSSPALKEVRKLYNVLRLKKSGPSDHQLHRELSLTER</sequence>
<comment type="caution">
    <text evidence="3">The sequence shown here is derived from an EMBL/GenBank/DDBJ whole genome shotgun (WGS) entry which is preliminary data.</text>
</comment>
<name>A0AAD8HZ27_9APIA</name>
<evidence type="ECO:0000313" key="4">
    <source>
        <dbReference type="Proteomes" id="UP001237642"/>
    </source>
</evidence>
<proteinExistence type="predicted"/>
<evidence type="ECO:0000259" key="1">
    <source>
        <dbReference type="Pfam" id="PF00004"/>
    </source>
</evidence>
<dbReference type="PANTHER" id="PTHR23070">
    <property type="entry name" value="BCS1 AAA-TYPE ATPASE"/>
    <property type="match status" value="1"/>
</dbReference>
<dbReference type="Gene3D" id="6.10.280.40">
    <property type="match status" value="1"/>
</dbReference>
<reference evidence="3" key="1">
    <citation type="submission" date="2023-02" db="EMBL/GenBank/DDBJ databases">
        <title>Genome of toxic invasive species Heracleum sosnowskyi carries increased number of genes despite the absence of recent whole-genome duplications.</title>
        <authorList>
            <person name="Schelkunov M."/>
            <person name="Shtratnikova V."/>
            <person name="Makarenko M."/>
            <person name="Klepikova A."/>
            <person name="Omelchenko D."/>
            <person name="Novikova G."/>
            <person name="Obukhova E."/>
            <person name="Bogdanov V."/>
            <person name="Penin A."/>
            <person name="Logacheva M."/>
        </authorList>
    </citation>
    <scope>NUCLEOTIDE SEQUENCE</scope>
    <source>
        <strain evidence="3">Hsosn_3</strain>
        <tissue evidence="3">Leaf</tissue>
    </source>
</reference>
<dbReference type="GO" id="GO:0016887">
    <property type="term" value="F:ATP hydrolysis activity"/>
    <property type="evidence" value="ECO:0007669"/>
    <property type="project" value="InterPro"/>
</dbReference>
<dbReference type="SUPFAM" id="SSF52540">
    <property type="entry name" value="P-loop containing nucleoside triphosphate hydrolases"/>
    <property type="match status" value="1"/>
</dbReference>
<feature type="domain" description="ATPase AAA-type core" evidence="1">
    <location>
        <begin position="186"/>
        <end position="306"/>
    </location>
</feature>
<reference evidence="3" key="2">
    <citation type="submission" date="2023-05" db="EMBL/GenBank/DDBJ databases">
        <authorList>
            <person name="Schelkunov M.I."/>
        </authorList>
    </citation>
    <scope>NUCLEOTIDE SEQUENCE</scope>
    <source>
        <strain evidence="3">Hsosn_3</strain>
        <tissue evidence="3">Leaf</tissue>
    </source>
</reference>
<dbReference type="InterPro" id="IPR003959">
    <property type="entry name" value="ATPase_AAA_core"/>
</dbReference>
<dbReference type="Gene3D" id="3.40.50.300">
    <property type="entry name" value="P-loop containing nucleotide triphosphate hydrolases"/>
    <property type="match status" value="1"/>
</dbReference>
<organism evidence="3 4">
    <name type="scientific">Heracleum sosnowskyi</name>
    <dbReference type="NCBI Taxonomy" id="360622"/>
    <lineage>
        <taxon>Eukaryota</taxon>
        <taxon>Viridiplantae</taxon>
        <taxon>Streptophyta</taxon>
        <taxon>Embryophyta</taxon>
        <taxon>Tracheophyta</taxon>
        <taxon>Spermatophyta</taxon>
        <taxon>Magnoliopsida</taxon>
        <taxon>eudicotyledons</taxon>
        <taxon>Gunneridae</taxon>
        <taxon>Pentapetalae</taxon>
        <taxon>asterids</taxon>
        <taxon>campanulids</taxon>
        <taxon>Apiales</taxon>
        <taxon>Apiaceae</taxon>
        <taxon>Apioideae</taxon>
        <taxon>apioid superclade</taxon>
        <taxon>Tordylieae</taxon>
        <taxon>Tordyliinae</taxon>
        <taxon>Heracleum</taxon>
    </lineage>
</organism>
<dbReference type="GO" id="GO:0005524">
    <property type="term" value="F:ATP binding"/>
    <property type="evidence" value="ECO:0007669"/>
    <property type="project" value="InterPro"/>
</dbReference>
<dbReference type="InterPro" id="IPR027417">
    <property type="entry name" value="P-loop_NTPase"/>
</dbReference>
<dbReference type="InterPro" id="IPR050747">
    <property type="entry name" value="Mitochondrial_chaperone_BCS1"/>
</dbReference>
<dbReference type="AlphaFoldDB" id="A0AAD8HZ27"/>
<dbReference type="InterPro" id="IPR058017">
    <property type="entry name" value="At3g28540-like_C"/>
</dbReference>
<dbReference type="Pfam" id="PF25568">
    <property type="entry name" value="AAA_lid_At3g28540"/>
    <property type="match status" value="1"/>
</dbReference>
<evidence type="ECO:0000259" key="2">
    <source>
        <dbReference type="Pfam" id="PF25568"/>
    </source>
</evidence>
<gene>
    <name evidence="3" type="ORF">POM88_032325</name>
</gene>
<evidence type="ECO:0000313" key="3">
    <source>
        <dbReference type="EMBL" id="KAK1376132.1"/>
    </source>
</evidence>
<feature type="domain" description="AAA+ ATPase At3g28540-like C-terminal" evidence="2">
    <location>
        <begin position="308"/>
        <end position="372"/>
    </location>
</feature>
<dbReference type="Proteomes" id="UP001237642">
    <property type="component" value="Unassembled WGS sequence"/>
</dbReference>
<dbReference type="EMBL" id="JAUIZM010000007">
    <property type="protein sequence ID" value="KAK1376132.1"/>
    <property type="molecule type" value="Genomic_DNA"/>
</dbReference>